<feature type="domain" description="DUF7511" evidence="2">
    <location>
        <begin position="25"/>
        <end position="71"/>
    </location>
</feature>
<dbReference type="InterPro" id="IPR055933">
    <property type="entry name" value="DUF7511"/>
</dbReference>
<sequence>MTGHFHTVDKPSEPEQNVAAPQSFELSSVVVEYDGKPNRCTIYPTEATRLERMASWITADADVFVELDDMR</sequence>
<dbReference type="Proteomes" id="UP000003751">
    <property type="component" value="Unassembled WGS sequence"/>
</dbReference>
<name>E7QMR5_HALPU</name>
<protein>
    <recommendedName>
        <fullName evidence="2">DUF7511 domain-containing protein</fullName>
    </recommendedName>
</protein>
<evidence type="ECO:0000313" key="5">
    <source>
        <dbReference type="Proteomes" id="UP000003751"/>
    </source>
</evidence>
<dbReference type="AlphaFoldDB" id="E7QMR5"/>
<feature type="compositionally biased region" description="Basic and acidic residues" evidence="1">
    <location>
        <begin position="1"/>
        <end position="13"/>
    </location>
</feature>
<proteinExistence type="predicted"/>
<dbReference type="STRING" id="797209.GCA_000376445_01976"/>
<evidence type="ECO:0000259" key="2">
    <source>
        <dbReference type="Pfam" id="PF24351"/>
    </source>
</evidence>
<dbReference type="EMBL" id="FRAN01000007">
    <property type="protein sequence ID" value="SHL48599.1"/>
    <property type="molecule type" value="Genomic_DNA"/>
</dbReference>
<evidence type="ECO:0000313" key="6">
    <source>
        <dbReference type="Proteomes" id="UP000184203"/>
    </source>
</evidence>
<accession>E7QMR5</accession>
<evidence type="ECO:0000313" key="3">
    <source>
        <dbReference type="EMBL" id="EFW93710.1"/>
    </source>
</evidence>
<gene>
    <name evidence="4" type="ORF">SAMN05444342_3933</name>
    <name evidence="3" type="ORF">ZOD2009_01165</name>
</gene>
<dbReference type="eggNOG" id="arCOG06278">
    <property type="taxonomic scope" value="Archaea"/>
</dbReference>
<dbReference type="OrthoDB" id="186853at2157"/>
<reference evidence="6" key="2">
    <citation type="submission" date="2016-11" db="EMBL/GenBank/DDBJ databases">
        <authorList>
            <person name="Varghese N."/>
            <person name="Submissions S."/>
        </authorList>
    </citation>
    <scope>NUCLEOTIDE SEQUENCE [LARGE SCALE GENOMIC DNA]</scope>
    <source>
        <strain evidence="6">DX253</strain>
    </source>
</reference>
<evidence type="ECO:0000256" key="1">
    <source>
        <dbReference type="SAM" id="MobiDB-lite"/>
    </source>
</evidence>
<dbReference type="EMBL" id="AEMG01000002">
    <property type="protein sequence ID" value="EFW93710.1"/>
    <property type="molecule type" value="Genomic_DNA"/>
</dbReference>
<dbReference type="PATRIC" id="fig|797209.4.peg.213"/>
<reference evidence="4" key="3">
    <citation type="submission" date="2016-11" db="EMBL/GenBank/DDBJ databases">
        <authorList>
            <person name="Jaros S."/>
            <person name="Januszkiewicz K."/>
            <person name="Wedrychowicz H."/>
        </authorList>
    </citation>
    <scope>NUCLEOTIDE SEQUENCE [LARGE SCALE GENOMIC DNA]</scope>
    <source>
        <strain evidence="4">DX253</strain>
    </source>
</reference>
<keyword evidence="6" id="KW-1185">Reference proteome</keyword>
<feature type="region of interest" description="Disordered" evidence="1">
    <location>
        <begin position="1"/>
        <end position="21"/>
    </location>
</feature>
<dbReference type="RefSeq" id="WP_007976225.1">
    <property type="nucleotide sequence ID" value="NZ_AEMG01000002.1"/>
</dbReference>
<organism evidence="3 5">
    <name type="scientific">Haladaptatus paucihalophilus DX253</name>
    <dbReference type="NCBI Taxonomy" id="797209"/>
    <lineage>
        <taxon>Archaea</taxon>
        <taxon>Methanobacteriati</taxon>
        <taxon>Methanobacteriota</taxon>
        <taxon>Stenosarchaea group</taxon>
        <taxon>Halobacteria</taxon>
        <taxon>Halobacteriales</taxon>
        <taxon>Haladaptataceae</taxon>
        <taxon>Haladaptatus</taxon>
    </lineage>
</organism>
<evidence type="ECO:0000313" key="4">
    <source>
        <dbReference type="EMBL" id="SHL48599.1"/>
    </source>
</evidence>
<dbReference type="Pfam" id="PF24351">
    <property type="entry name" value="DUF7511"/>
    <property type="match status" value="1"/>
</dbReference>
<reference evidence="3 5" key="1">
    <citation type="journal article" date="2014" name="ISME J.">
        <title>Trehalose/2-sulfotrehalose biosynthesis and glycine-betaine uptake are widely spread mechanisms for osmoadaptation in the Halobacteriales.</title>
        <authorList>
            <person name="Youssef N.H."/>
            <person name="Savage-Ashlock K.N."/>
            <person name="McCully A.L."/>
            <person name="Luedtke B."/>
            <person name="Shaw E.I."/>
            <person name="Hoff W.D."/>
            <person name="Elshahed M.S."/>
        </authorList>
    </citation>
    <scope>NUCLEOTIDE SEQUENCE [LARGE SCALE GENOMIC DNA]</scope>
    <source>
        <strain evidence="3 5">DX253</strain>
    </source>
</reference>
<dbReference type="Proteomes" id="UP000184203">
    <property type="component" value="Unassembled WGS sequence"/>
</dbReference>